<gene>
    <name evidence="2" type="ORF">K239x_21710</name>
</gene>
<feature type="domain" description="ThuA-like" evidence="1">
    <location>
        <begin position="102"/>
        <end position="341"/>
    </location>
</feature>
<dbReference type="InterPro" id="IPR029062">
    <property type="entry name" value="Class_I_gatase-like"/>
</dbReference>
<dbReference type="Pfam" id="PF06283">
    <property type="entry name" value="ThuA"/>
    <property type="match status" value="1"/>
</dbReference>
<organism evidence="2 3">
    <name type="scientific">Stieleria marina</name>
    <dbReference type="NCBI Taxonomy" id="1930275"/>
    <lineage>
        <taxon>Bacteria</taxon>
        <taxon>Pseudomonadati</taxon>
        <taxon>Planctomycetota</taxon>
        <taxon>Planctomycetia</taxon>
        <taxon>Pirellulales</taxon>
        <taxon>Pirellulaceae</taxon>
        <taxon>Stieleria</taxon>
    </lineage>
</organism>
<protein>
    <submittedName>
        <fullName evidence="2">Trehalose utilization</fullName>
    </submittedName>
</protein>
<proteinExistence type="predicted"/>
<dbReference type="Gene3D" id="3.40.50.880">
    <property type="match status" value="1"/>
</dbReference>
<dbReference type="Proteomes" id="UP000319817">
    <property type="component" value="Chromosome"/>
</dbReference>
<dbReference type="EMBL" id="CP036526">
    <property type="protein sequence ID" value="QDT10215.1"/>
    <property type="molecule type" value="Genomic_DNA"/>
</dbReference>
<dbReference type="PANTHER" id="PTHR40469">
    <property type="entry name" value="SECRETED GLYCOSYL HYDROLASE"/>
    <property type="match status" value="1"/>
</dbReference>
<sequence>MIAETDRRLGADWMNALPIRLVHSAKRFTAQIELRPLTPSKTLPLQLNPFPTESPTTEPQGPLMIQSILNFRNAAIVWSACILFATPSFAQEATPQPMPLKVLLVAGGCCHDYVTQTKLLKDGIEARINAVVTVELSEDTTTKATFDIYNSDDWADGYDVVIHDECSANVTEKPYVDRILAAHRAGTPAVNLHCAMHSYRWGNFKAPVEPDADNGGWYEMIGVQSTSHGPKVPIDVIRTDADHPITKGFGPWKTGNEELYNNLRVYAGTSALVTGKQMTPPNKRELKKNPDAKPVEKSAVIAWTSEYGPKKTKVFSTSLGHQNETVSDDRYMDFVVRGLLWSTGNLTSDGKPAKSLAK</sequence>
<keyword evidence="3" id="KW-1185">Reference proteome</keyword>
<accession>A0A517NSX7</accession>
<name>A0A517NSX7_9BACT</name>
<reference evidence="2 3" key="1">
    <citation type="submission" date="2019-02" db="EMBL/GenBank/DDBJ databases">
        <title>Deep-cultivation of Planctomycetes and their phenomic and genomic characterization uncovers novel biology.</title>
        <authorList>
            <person name="Wiegand S."/>
            <person name="Jogler M."/>
            <person name="Boedeker C."/>
            <person name="Pinto D."/>
            <person name="Vollmers J."/>
            <person name="Rivas-Marin E."/>
            <person name="Kohn T."/>
            <person name="Peeters S.H."/>
            <person name="Heuer A."/>
            <person name="Rast P."/>
            <person name="Oberbeckmann S."/>
            <person name="Bunk B."/>
            <person name="Jeske O."/>
            <person name="Meyerdierks A."/>
            <person name="Storesund J.E."/>
            <person name="Kallscheuer N."/>
            <person name="Luecker S."/>
            <person name="Lage O.M."/>
            <person name="Pohl T."/>
            <person name="Merkel B.J."/>
            <person name="Hornburger P."/>
            <person name="Mueller R.-W."/>
            <person name="Bruemmer F."/>
            <person name="Labrenz M."/>
            <person name="Spormann A.M."/>
            <person name="Op den Camp H."/>
            <person name="Overmann J."/>
            <person name="Amann R."/>
            <person name="Jetten M.S.M."/>
            <person name="Mascher T."/>
            <person name="Medema M.H."/>
            <person name="Devos D.P."/>
            <person name="Kaster A.-K."/>
            <person name="Ovreas L."/>
            <person name="Rohde M."/>
            <person name="Galperin M.Y."/>
            <person name="Jogler C."/>
        </authorList>
    </citation>
    <scope>NUCLEOTIDE SEQUENCE [LARGE SCALE GENOMIC DNA]</scope>
    <source>
        <strain evidence="2 3">K23_9</strain>
    </source>
</reference>
<dbReference type="PANTHER" id="PTHR40469:SF2">
    <property type="entry name" value="GALACTOSE-BINDING DOMAIN-LIKE SUPERFAMILY PROTEIN"/>
    <property type="match status" value="1"/>
</dbReference>
<evidence type="ECO:0000313" key="3">
    <source>
        <dbReference type="Proteomes" id="UP000319817"/>
    </source>
</evidence>
<evidence type="ECO:0000259" key="1">
    <source>
        <dbReference type="Pfam" id="PF06283"/>
    </source>
</evidence>
<dbReference type="AlphaFoldDB" id="A0A517NSX7"/>
<dbReference type="InterPro" id="IPR029010">
    <property type="entry name" value="ThuA-like"/>
</dbReference>
<dbReference type="SUPFAM" id="SSF52317">
    <property type="entry name" value="Class I glutamine amidotransferase-like"/>
    <property type="match status" value="1"/>
</dbReference>
<evidence type="ECO:0000313" key="2">
    <source>
        <dbReference type="EMBL" id="QDT10215.1"/>
    </source>
</evidence>